<name>A0ABV4APM6_9GAMM</name>
<feature type="domain" description="DUF2383" evidence="1">
    <location>
        <begin position="9"/>
        <end position="114"/>
    </location>
</feature>
<dbReference type="EMBL" id="JBGBPY010000001">
    <property type="protein sequence ID" value="MEY2182115.1"/>
    <property type="molecule type" value="Genomic_DNA"/>
</dbReference>
<keyword evidence="3" id="KW-1185">Reference proteome</keyword>
<evidence type="ECO:0000259" key="1">
    <source>
        <dbReference type="Pfam" id="PF09537"/>
    </source>
</evidence>
<dbReference type="Gene3D" id="1.20.1260.10">
    <property type="match status" value="1"/>
</dbReference>
<dbReference type="InterPro" id="IPR019052">
    <property type="entry name" value="DUF2383"/>
</dbReference>
<dbReference type="InterPro" id="IPR011971">
    <property type="entry name" value="CHP02284"/>
</dbReference>
<sequence>MASSVICTTCNQLIRRGIDLCRLYRHAALAVSEPGLRAVLDEDAQALAAMVVELQHEVTLAGGVPRMHGSWRAALRCRLVDGMARTAARRDSAWIHALAQDESGLLRAFERAIAGLPEDSAKVLRRQLPRLRGIHLDMHSLAGPAHS</sequence>
<evidence type="ECO:0000313" key="3">
    <source>
        <dbReference type="Proteomes" id="UP001562159"/>
    </source>
</evidence>
<gene>
    <name evidence="2" type="ORF">AB7878_06765</name>
</gene>
<reference evidence="2 3" key="1">
    <citation type="submission" date="2024-07" db="EMBL/GenBank/DDBJ databases">
        <title>Molecular mechanisms and environmental adaptations of flagellar loss and biofilm growth of Rhodanobacter under environmental stress.</title>
        <authorList>
            <person name="Chen M."/>
        </authorList>
    </citation>
    <scope>NUCLEOTIDE SEQUENCE [LARGE SCALE GENOMIC DNA]</scope>
    <source>
        <strain evidence="2 3">RS22</strain>
    </source>
</reference>
<protein>
    <submittedName>
        <fullName evidence="2">PA2169 family four-helix-bundle protein</fullName>
    </submittedName>
</protein>
<evidence type="ECO:0000313" key="2">
    <source>
        <dbReference type="EMBL" id="MEY2182115.1"/>
    </source>
</evidence>
<dbReference type="InterPro" id="IPR012347">
    <property type="entry name" value="Ferritin-like"/>
</dbReference>
<dbReference type="Pfam" id="PF09537">
    <property type="entry name" value="DUF2383"/>
    <property type="match status" value="1"/>
</dbReference>
<comment type="caution">
    <text evidence="2">The sequence shown here is derived from an EMBL/GenBank/DDBJ whole genome shotgun (WGS) entry which is preliminary data.</text>
</comment>
<organism evidence="2 3">
    <name type="scientific">Rhodanobacter humi</name>
    <dbReference type="NCBI Taxonomy" id="1888173"/>
    <lineage>
        <taxon>Bacteria</taxon>
        <taxon>Pseudomonadati</taxon>
        <taxon>Pseudomonadota</taxon>
        <taxon>Gammaproteobacteria</taxon>
        <taxon>Lysobacterales</taxon>
        <taxon>Rhodanobacteraceae</taxon>
        <taxon>Rhodanobacter</taxon>
    </lineage>
</organism>
<dbReference type="Proteomes" id="UP001562159">
    <property type="component" value="Unassembled WGS sequence"/>
</dbReference>
<dbReference type="NCBIfam" id="TIGR02284">
    <property type="entry name" value="PA2169 family four-helix-bundle protein"/>
    <property type="match status" value="1"/>
</dbReference>
<accession>A0ABV4APM6</accession>
<proteinExistence type="predicted"/>